<comment type="caution">
    <text evidence="2">The sequence shown here is derived from an EMBL/GenBank/DDBJ whole genome shotgun (WGS) entry which is preliminary data.</text>
</comment>
<feature type="compositionally biased region" description="Basic and acidic residues" evidence="1">
    <location>
        <begin position="48"/>
        <end position="69"/>
    </location>
</feature>
<evidence type="ECO:0000313" key="3">
    <source>
        <dbReference type="Proteomes" id="UP001516400"/>
    </source>
</evidence>
<gene>
    <name evidence="2" type="ORF">HHI36_012639</name>
</gene>
<accession>A0ABD2NFB2</accession>
<reference evidence="2 3" key="1">
    <citation type="journal article" date="2021" name="BMC Biol.">
        <title>Horizontally acquired antibacterial genes associated with adaptive radiation of ladybird beetles.</title>
        <authorList>
            <person name="Li H.S."/>
            <person name="Tang X.F."/>
            <person name="Huang Y.H."/>
            <person name="Xu Z.Y."/>
            <person name="Chen M.L."/>
            <person name="Du X.Y."/>
            <person name="Qiu B.Y."/>
            <person name="Chen P.T."/>
            <person name="Zhang W."/>
            <person name="Slipinski A."/>
            <person name="Escalona H.E."/>
            <person name="Waterhouse R.M."/>
            <person name="Zwick A."/>
            <person name="Pang H."/>
        </authorList>
    </citation>
    <scope>NUCLEOTIDE SEQUENCE [LARGE SCALE GENOMIC DNA]</scope>
    <source>
        <strain evidence="2">SYSU2018</strain>
    </source>
</reference>
<dbReference type="Proteomes" id="UP001516400">
    <property type="component" value="Unassembled WGS sequence"/>
</dbReference>
<proteinExistence type="predicted"/>
<name>A0ABD2NFB2_9CUCU</name>
<dbReference type="AlphaFoldDB" id="A0ABD2NFB2"/>
<dbReference type="EMBL" id="JABFTP020000103">
    <property type="protein sequence ID" value="KAL3277289.1"/>
    <property type="molecule type" value="Genomic_DNA"/>
</dbReference>
<feature type="region of interest" description="Disordered" evidence="1">
    <location>
        <begin position="23"/>
        <end position="69"/>
    </location>
</feature>
<organism evidence="2 3">
    <name type="scientific">Cryptolaemus montrouzieri</name>
    <dbReference type="NCBI Taxonomy" id="559131"/>
    <lineage>
        <taxon>Eukaryota</taxon>
        <taxon>Metazoa</taxon>
        <taxon>Ecdysozoa</taxon>
        <taxon>Arthropoda</taxon>
        <taxon>Hexapoda</taxon>
        <taxon>Insecta</taxon>
        <taxon>Pterygota</taxon>
        <taxon>Neoptera</taxon>
        <taxon>Endopterygota</taxon>
        <taxon>Coleoptera</taxon>
        <taxon>Polyphaga</taxon>
        <taxon>Cucujiformia</taxon>
        <taxon>Coccinelloidea</taxon>
        <taxon>Coccinellidae</taxon>
        <taxon>Scymninae</taxon>
        <taxon>Scymnini</taxon>
        <taxon>Cryptolaemus</taxon>
    </lineage>
</organism>
<protein>
    <submittedName>
        <fullName evidence="2">Uncharacterized protein</fullName>
    </submittedName>
</protein>
<evidence type="ECO:0000256" key="1">
    <source>
        <dbReference type="SAM" id="MobiDB-lite"/>
    </source>
</evidence>
<keyword evidence="3" id="KW-1185">Reference proteome</keyword>
<sequence>MGAASRCCVSLRICADPLHEGSLRRSPLRGSGERCSKASSTPELLESSDAKSRDWDKQESKENEVVSERTGNKDFGRRLVHGKCVYNFFLLTEYLIEFKLIFRMSRTGFSLL</sequence>
<evidence type="ECO:0000313" key="2">
    <source>
        <dbReference type="EMBL" id="KAL3277289.1"/>
    </source>
</evidence>